<reference evidence="3" key="1">
    <citation type="journal article" date="2014" name="Genome Announc.">
        <title>Draft genome sequence of the plant-pathogenic soil fungus Rhizoctonia solani anastomosis group 3 strain Rhs1AP.</title>
        <authorList>
            <person name="Cubeta M.A."/>
            <person name="Thomas E."/>
            <person name="Dean R.A."/>
            <person name="Jabaji S."/>
            <person name="Neate S.M."/>
            <person name="Tavantzis S."/>
            <person name="Toda T."/>
            <person name="Vilgalys R."/>
            <person name="Bharathan N."/>
            <person name="Fedorova-Abrams N."/>
            <person name="Pakala S.B."/>
            <person name="Pakala S.M."/>
            <person name="Zafar N."/>
            <person name="Joardar V."/>
            <person name="Losada L."/>
            <person name="Nierman W.C."/>
        </authorList>
    </citation>
    <scope>NUCLEOTIDE SEQUENCE [LARGE SCALE GENOMIC DNA]</scope>
    <source>
        <strain evidence="3">AG-3</strain>
    </source>
</reference>
<feature type="compositionally biased region" description="Basic and acidic residues" evidence="1">
    <location>
        <begin position="178"/>
        <end position="192"/>
    </location>
</feature>
<dbReference type="OrthoDB" id="3255552at2759"/>
<feature type="compositionally biased region" description="Basic and acidic residues" evidence="1">
    <location>
        <begin position="790"/>
        <end position="817"/>
    </location>
</feature>
<feature type="compositionally biased region" description="Acidic residues" evidence="1">
    <location>
        <begin position="137"/>
        <end position="177"/>
    </location>
</feature>
<dbReference type="EMBL" id="JATN01000322">
    <property type="protein sequence ID" value="EUC56783.1"/>
    <property type="molecule type" value="Genomic_DNA"/>
</dbReference>
<gene>
    <name evidence="2" type="ORF">RSOL_197220</name>
</gene>
<evidence type="ECO:0000256" key="1">
    <source>
        <dbReference type="SAM" id="MobiDB-lite"/>
    </source>
</evidence>
<evidence type="ECO:0000313" key="2">
    <source>
        <dbReference type="EMBL" id="EUC56783.1"/>
    </source>
</evidence>
<dbReference type="Proteomes" id="UP000030108">
    <property type="component" value="Unassembled WGS sequence"/>
</dbReference>
<accession>X8J365</accession>
<proteinExistence type="predicted"/>
<feature type="region of interest" description="Disordered" evidence="1">
    <location>
        <begin position="782"/>
        <end position="871"/>
    </location>
</feature>
<dbReference type="AlphaFoldDB" id="X8J365"/>
<name>X8J365_9AGAM</name>
<protein>
    <submittedName>
        <fullName evidence="2">Uncharacterized protein</fullName>
    </submittedName>
</protein>
<feature type="region of interest" description="Disordered" evidence="1">
    <location>
        <begin position="110"/>
        <end position="304"/>
    </location>
</feature>
<feature type="non-terminal residue" evidence="2">
    <location>
        <position position="871"/>
    </location>
</feature>
<organism evidence="2 3">
    <name type="scientific">Rhizoctonia solani AG-3 Rhs1AP</name>
    <dbReference type="NCBI Taxonomy" id="1086054"/>
    <lineage>
        <taxon>Eukaryota</taxon>
        <taxon>Fungi</taxon>
        <taxon>Dikarya</taxon>
        <taxon>Basidiomycota</taxon>
        <taxon>Agaricomycotina</taxon>
        <taxon>Agaricomycetes</taxon>
        <taxon>Cantharellales</taxon>
        <taxon>Ceratobasidiaceae</taxon>
        <taxon>Rhizoctonia</taxon>
    </lineage>
</organism>
<sequence length="871" mass="99181">MIRTAFEQAEVDYLHNEWYTEFNSFNRNTRVRIKGRDEKVTAMQAFLFRVRSAFGKKFPYRHPKTDPATLTPEQKNLQYDRKFWYGKGQHGLMEKLRHRFGYMKRCETREVGSIAETRGSTSTPTSQKRRHGGTSPSEDEYMDEDHTEDEDEEEEDEEDYDLGESDEGSEEEWEEYGVEEKDTYSEGDDRGATDQSDEEGGDATESLDKGFDLSAAESTAEQDAVSKPGTPAHSTRPTGPDADHNEDMNPIDDMYEDTQAGGEVSTTAASIRTRKGSGRRTVSQQKRTSKSHKKAAPVNRDKAPEHETLVARGYTSWLRTMHDLTTMMESSWATCGPKELARRHRELPDVMRDLLDLLGFATGTEIYATGINTTRRAHRAFHTTTPRSRPFLDYPEQADFQEHFFGYVHDRVGWQTGGFQVPYELIKSEQSRRRWTIVQKEVFPAAIAKFKCPDEMDVDEIMLWQEHIWAGQRRELPDDRVFQFLQPRPGVFHHEYVNQHLEGAAPMIYAPESLAYLKYLKEFLPPKIAPRADGLPVFHAQSPHYVSFNEQQRAQLEMLLSNKEDPCMLLLEFLNAYDVLRPYQFPAEKWAEISAAMPHIKSKVPYQCSALDQLTSFPTLWLTTPFFDYLDPMHFYHGLSHTLAWCHPRNWRHAPTGTVAGGPFGIKWSILILILIRHNYQRLARISNNETSPVPAGIRVEWTARDEEQFLAVVNDIASALNSCSVLVDTYAERQTQNADPDAALSSEHEGFNDSITQIQIVEPIEHDDCWHDVIPRTQAEFETEEASMDLDRAVEVPEPKGKSKKGGEGSSGKKDPVAVGRPQIKVGPREGPPRVTRGNCKVAFESTQADKDNGVRTRSKSQSGAGGKRK</sequence>
<comment type="caution">
    <text evidence="2">The sequence shown here is derived from an EMBL/GenBank/DDBJ whole genome shotgun (WGS) entry which is preliminary data.</text>
</comment>
<evidence type="ECO:0000313" key="3">
    <source>
        <dbReference type="Proteomes" id="UP000030108"/>
    </source>
</evidence>